<evidence type="ECO:0000313" key="2">
    <source>
        <dbReference type="Proteomes" id="UP001215598"/>
    </source>
</evidence>
<accession>A0AAD7J6H6</accession>
<reference evidence="1" key="1">
    <citation type="submission" date="2023-03" db="EMBL/GenBank/DDBJ databases">
        <title>Massive genome expansion in bonnet fungi (Mycena s.s.) driven by repeated elements and novel gene families across ecological guilds.</title>
        <authorList>
            <consortium name="Lawrence Berkeley National Laboratory"/>
            <person name="Harder C.B."/>
            <person name="Miyauchi S."/>
            <person name="Viragh M."/>
            <person name="Kuo A."/>
            <person name="Thoen E."/>
            <person name="Andreopoulos B."/>
            <person name="Lu D."/>
            <person name="Skrede I."/>
            <person name="Drula E."/>
            <person name="Henrissat B."/>
            <person name="Morin E."/>
            <person name="Kohler A."/>
            <person name="Barry K."/>
            <person name="LaButti K."/>
            <person name="Morin E."/>
            <person name="Salamov A."/>
            <person name="Lipzen A."/>
            <person name="Mereny Z."/>
            <person name="Hegedus B."/>
            <person name="Baldrian P."/>
            <person name="Stursova M."/>
            <person name="Weitz H."/>
            <person name="Taylor A."/>
            <person name="Grigoriev I.V."/>
            <person name="Nagy L.G."/>
            <person name="Martin F."/>
            <person name="Kauserud H."/>
        </authorList>
    </citation>
    <scope>NUCLEOTIDE SEQUENCE</scope>
    <source>
        <strain evidence="1">CBHHK182m</strain>
    </source>
</reference>
<sequence length="388" mass="43848">MENCPAPALASFTLAFHVNVIRPGPNLYSPLECQSWFQDAFPSLVELHLTSMILPLEDLVVPMLSIFDISAAHPLYTHQADGLYQFLAHAPRLSTLIIHKVNFHGLPSDLPLLLCPNVSTLYLGFRNDFHAAEIFHTLSLPSLTRFSLRLWDQSDIFALELLPARFFSGITHLTVVNPRMRGYTSRSWDFNASGLFSMFSGLRSLISARQAESFNLAQTLCYELVYPIIMSFLSIPFEGSAIVDKRAYIRFLSRRYIVGAICHSWRLALHCTPQCWTYILIQDPLCADALAFWISKATTLPLTVRLRIPDPFVDFDSILSILGGVMQQCVSFNFCIHLSMQDALRKFLRTIPPTCAWFLSLTFSQPSQKRTSTDFIALETALPALTFL</sequence>
<dbReference type="Gene3D" id="3.80.10.10">
    <property type="entry name" value="Ribonuclease Inhibitor"/>
    <property type="match status" value="1"/>
</dbReference>
<dbReference type="InterPro" id="IPR032675">
    <property type="entry name" value="LRR_dom_sf"/>
</dbReference>
<protein>
    <submittedName>
        <fullName evidence="1">Uncharacterized protein</fullName>
    </submittedName>
</protein>
<organism evidence="1 2">
    <name type="scientific">Mycena metata</name>
    <dbReference type="NCBI Taxonomy" id="1033252"/>
    <lineage>
        <taxon>Eukaryota</taxon>
        <taxon>Fungi</taxon>
        <taxon>Dikarya</taxon>
        <taxon>Basidiomycota</taxon>
        <taxon>Agaricomycotina</taxon>
        <taxon>Agaricomycetes</taxon>
        <taxon>Agaricomycetidae</taxon>
        <taxon>Agaricales</taxon>
        <taxon>Marasmiineae</taxon>
        <taxon>Mycenaceae</taxon>
        <taxon>Mycena</taxon>
    </lineage>
</organism>
<dbReference type="Proteomes" id="UP001215598">
    <property type="component" value="Unassembled WGS sequence"/>
</dbReference>
<gene>
    <name evidence="1" type="ORF">B0H16DRAFT_1721744</name>
</gene>
<dbReference type="AlphaFoldDB" id="A0AAD7J6H6"/>
<name>A0AAD7J6H6_9AGAR</name>
<proteinExistence type="predicted"/>
<evidence type="ECO:0000313" key="1">
    <source>
        <dbReference type="EMBL" id="KAJ7756681.1"/>
    </source>
</evidence>
<comment type="caution">
    <text evidence="1">The sequence shown here is derived from an EMBL/GenBank/DDBJ whole genome shotgun (WGS) entry which is preliminary data.</text>
</comment>
<keyword evidence="2" id="KW-1185">Reference proteome</keyword>
<dbReference type="EMBL" id="JARKIB010000046">
    <property type="protein sequence ID" value="KAJ7756681.1"/>
    <property type="molecule type" value="Genomic_DNA"/>
</dbReference>